<organism evidence="1 2">
    <name type="scientific">Zizania palustris</name>
    <name type="common">Northern wild rice</name>
    <dbReference type="NCBI Taxonomy" id="103762"/>
    <lineage>
        <taxon>Eukaryota</taxon>
        <taxon>Viridiplantae</taxon>
        <taxon>Streptophyta</taxon>
        <taxon>Embryophyta</taxon>
        <taxon>Tracheophyta</taxon>
        <taxon>Spermatophyta</taxon>
        <taxon>Magnoliopsida</taxon>
        <taxon>Liliopsida</taxon>
        <taxon>Poales</taxon>
        <taxon>Poaceae</taxon>
        <taxon>BOP clade</taxon>
        <taxon>Oryzoideae</taxon>
        <taxon>Oryzeae</taxon>
        <taxon>Zizaniinae</taxon>
        <taxon>Zizania</taxon>
    </lineage>
</organism>
<gene>
    <name evidence="1" type="ORF">GUJ93_ZPchr0001g33175</name>
</gene>
<name>A0A8J5RZ87_ZIZPA</name>
<dbReference type="AlphaFoldDB" id="A0A8J5RZ87"/>
<reference evidence="1" key="1">
    <citation type="journal article" date="2021" name="bioRxiv">
        <title>Whole Genome Assembly and Annotation of Northern Wild Rice, Zizania palustris L., Supports a Whole Genome Duplication in the Zizania Genus.</title>
        <authorList>
            <person name="Haas M."/>
            <person name="Kono T."/>
            <person name="Macchietto M."/>
            <person name="Millas R."/>
            <person name="McGilp L."/>
            <person name="Shao M."/>
            <person name="Duquette J."/>
            <person name="Hirsch C.N."/>
            <person name="Kimball J."/>
        </authorList>
    </citation>
    <scope>NUCLEOTIDE SEQUENCE</scope>
    <source>
        <tissue evidence="1">Fresh leaf tissue</tissue>
    </source>
</reference>
<sequence length="173" mass="17944">MLDAQGATYGRKAMPKLIQSMGHGSKTESDCDFYTGEDSGNIYTTSTHLRGPIDLVVAARGWLAPPPTAWTRRRPSGARRAAVSASIAATCPGCGGTPRTALEGIVEFVDAGIYRCRPEGPRRPSAEAAAAAADSATRLQAVTLGDAGGRTCAVCLDEIEPGTTALVAPCDHK</sequence>
<accession>A0A8J5RZ87</accession>
<evidence type="ECO:0000313" key="1">
    <source>
        <dbReference type="EMBL" id="KAG8054773.1"/>
    </source>
</evidence>
<reference evidence="1" key="2">
    <citation type="submission" date="2021-02" db="EMBL/GenBank/DDBJ databases">
        <authorList>
            <person name="Kimball J.A."/>
            <person name="Haas M.W."/>
            <person name="Macchietto M."/>
            <person name="Kono T."/>
            <person name="Duquette J."/>
            <person name="Shao M."/>
        </authorList>
    </citation>
    <scope>NUCLEOTIDE SEQUENCE</scope>
    <source>
        <tissue evidence="1">Fresh leaf tissue</tissue>
    </source>
</reference>
<dbReference type="Proteomes" id="UP000729402">
    <property type="component" value="Unassembled WGS sequence"/>
</dbReference>
<protein>
    <recommendedName>
        <fullName evidence="3">RING-type domain-containing protein</fullName>
    </recommendedName>
</protein>
<dbReference type="OrthoDB" id="643976at2759"/>
<dbReference type="EMBL" id="JAAALK010000288">
    <property type="protein sequence ID" value="KAG8054773.1"/>
    <property type="molecule type" value="Genomic_DNA"/>
</dbReference>
<proteinExistence type="predicted"/>
<evidence type="ECO:0000313" key="2">
    <source>
        <dbReference type="Proteomes" id="UP000729402"/>
    </source>
</evidence>
<keyword evidence="2" id="KW-1185">Reference proteome</keyword>
<comment type="caution">
    <text evidence="1">The sequence shown here is derived from an EMBL/GenBank/DDBJ whole genome shotgun (WGS) entry which is preliminary data.</text>
</comment>
<evidence type="ECO:0008006" key="3">
    <source>
        <dbReference type="Google" id="ProtNLM"/>
    </source>
</evidence>